<gene>
    <name evidence="1" type="ORF">AOG55_00235</name>
</gene>
<dbReference type="GO" id="GO:0004061">
    <property type="term" value="F:arylformamidase activity"/>
    <property type="evidence" value="ECO:0007669"/>
    <property type="project" value="InterPro"/>
</dbReference>
<dbReference type="SUPFAM" id="SSF102198">
    <property type="entry name" value="Putative cyclase"/>
    <property type="match status" value="1"/>
</dbReference>
<dbReference type="AlphaFoldDB" id="A0A0Q0RM03"/>
<dbReference type="InterPro" id="IPR037175">
    <property type="entry name" value="KFase_sf"/>
</dbReference>
<dbReference type="Pfam" id="PF04199">
    <property type="entry name" value="Cyclase"/>
    <property type="match status" value="1"/>
</dbReference>
<dbReference type="InterPro" id="IPR007325">
    <property type="entry name" value="KFase/CYL"/>
</dbReference>
<comment type="caution">
    <text evidence="1">The sequence shown here is derived from an EMBL/GenBank/DDBJ whole genome shotgun (WGS) entry which is preliminary data.</text>
</comment>
<organism evidence="1 2">
    <name type="scientific">Acidiplasma cupricumulans</name>
    <dbReference type="NCBI Taxonomy" id="312540"/>
    <lineage>
        <taxon>Archaea</taxon>
        <taxon>Methanobacteriati</taxon>
        <taxon>Thermoplasmatota</taxon>
        <taxon>Thermoplasmata</taxon>
        <taxon>Thermoplasmatales</taxon>
        <taxon>Ferroplasmaceae</taxon>
        <taxon>Acidiplasma</taxon>
    </lineage>
</organism>
<dbReference type="GO" id="GO:0019441">
    <property type="term" value="P:L-tryptophan catabolic process to kynurenine"/>
    <property type="evidence" value="ECO:0007669"/>
    <property type="project" value="InterPro"/>
</dbReference>
<keyword evidence="2" id="KW-1185">Reference proteome</keyword>
<protein>
    <recommendedName>
        <fullName evidence="3">Cyclase</fullName>
    </recommendedName>
</protein>
<evidence type="ECO:0000313" key="1">
    <source>
        <dbReference type="EMBL" id="KQB36809.1"/>
    </source>
</evidence>
<dbReference type="Gene3D" id="3.50.30.50">
    <property type="entry name" value="Putative cyclase"/>
    <property type="match status" value="1"/>
</dbReference>
<dbReference type="PANTHER" id="PTHR31118:SF12">
    <property type="entry name" value="CYCLASE-LIKE PROTEIN 2"/>
    <property type="match status" value="1"/>
</dbReference>
<dbReference type="InParanoid" id="A0A0Q0RM03"/>
<dbReference type="PANTHER" id="PTHR31118">
    <property type="entry name" value="CYCLASE-LIKE PROTEIN 2"/>
    <property type="match status" value="1"/>
</dbReference>
<accession>A0A0Q0RM03</accession>
<sequence length="241" mass="27408">METDIFNLENYEIFDLTHTMYHRMPSWPGHSEFTVQDLKILNIDGYAVKKISMNTHHGTHIDVAAHMIEDGKTLEKYPITSFIGSGVAIDFSNKKPGEPIESEDFDEYKDVIHNNDMVFIHTGWDKKRGNNKEYLYLWPYLDISGAEFLTSKKIKLVGTDGLSIGGWSSETPMHKQITDTAKKVHEIILNSGAIIAEEVANIDKLLLNEKYVNALFFVMPLNIMDSDGSPVRILAFKQVKK</sequence>
<proteinExistence type="predicted"/>
<evidence type="ECO:0008006" key="3">
    <source>
        <dbReference type="Google" id="ProtNLM"/>
    </source>
</evidence>
<dbReference type="RefSeq" id="WP_055032295.1">
    <property type="nucleotide sequence ID" value="NZ_LKBH01000002.1"/>
</dbReference>
<dbReference type="EMBL" id="LKBH01000002">
    <property type="protein sequence ID" value="KQB36809.1"/>
    <property type="molecule type" value="Genomic_DNA"/>
</dbReference>
<reference evidence="1 2" key="1">
    <citation type="submission" date="2015-09" db="EMBL/GenBank/DDBJ databases">
        <title>Heavy metals and arsenic resistance mechanisms in polyextremophilic archaea of the family Ferroplasmaceae.</title>
        <authorList>
            <person name="Bulaev A.G."/>
            <person name="Kanygina A.V."/>
        </authorList>
    </citation>
    <scope>NUCLEOTIDE SEQUENCE [LARGE SCALE GENOMIC DNA]</scope>
    <source>
        <strain evidence="1 2">BH2</strain>
    </source>
</reference>
<dbReference type="Proteomes" id="UP000050301">
    <property type="component" value="Unassembled WGS sequence"/>
</dbReference>
<name>A0A0Q0RM03_9ARCH</name>
<evidence type="ECO:0000313" key="2">
    <source>
        <dbReference type="Proteomes" id="UP000050301"/>
    </source>
</evidence>
<dbReference type="FunCoup" id="A0A0Q0RM03">
    <property type="interactions" value="28"/>
</dbReference>